<dbReference type="Gene3D" id="3.30.590.20">
    <property type="match status" value="1"/>
</dbReference>
<dbReference type="EC" id="6.3.2.2" evidence="5"/>
<comment type="function">
    <text evidence="5">ATP-dependent carboxylate-amine ligase which exhibits weak glutamate--cysteine ligase activity.</text>
</comment>
<evidence type="ECO:0000256" key="2">
    <source>
        <dbReference type="ARBA" id="ARBA00022741"/>
    </source>
</evidence>
<comment type="catalytic activity">
    <reaction evidence="4 5">
        <text>L-cysteine + L-glutamate + ATP = gamma-L-glutamyl-L-cysteine + ADP + phosphate + H(+)</text>
        <dbReference type="Rhea" id="RHEA:13285"/>
        <dbReference type="ChEBI" id="CHEBI:15378"/>
        <dbReference type="ChEBI" id="CHEBI:29985"/>
        <dbReference type="ChEBI" id="CHEBI:30616"/>
        <dbReference type="ChEBI" id="CHEBI:35235"/>
        <dbReference type="ChEBI" id="CHEBI:43474"/>
        <dbReference type="ChEBI" id="CHEBI:58173"/>
        <dbReference type="ChEBI" id="CHEBI:456216"/>
        <dbReference type="EC" id="6.3.2.2"/>
    </reaction>
</comment>
<evidence type="ECO:0000256" key="4">
    <source>
        <dbReference type="ARBA" id="ARBA00048819"/>
    </source>
</evidence>
<dbReference type="AlphaFoldDB" id="A0A290ZBS0"/>
<dbReference type="InterPro" id="IPR011793">
    <property type="entry name" value="YbdK"/>
</dbReference>
<keyword evidence="1 5" id="KW-0436">Ligase</keyword>
<dbReference type="InterPro" id="IPR014746">
    <property type="entry name" value="Gln_synth/guanido_kin_cat_dom"/>
</dbReference>
<evidence type="ECO:0000313" key="7">
    <source>
        <dbReference type="Proteomes" id="UP000218505"/>
    </source>
</evidence>
<organism evidence="6 7">
    <name type="scientific">Actinosynnema pretiosum</name>
    <dbReference type="NCBI Taxonomy" id="42197"/>
    <lineage>
        <taxon>Bacteria</taxon>
        <taxon>Bacillati</taxon>
        <taxon>Actinomycetota</taxon>
        <taxon>Actinomycetes</taxon>
        <taxon>Pseudonocardiales</taxon>
        <taxon>Pseudonocardiaceae</taxon>
        <taxon>Actinosynnema</taxon>
    </lineage>
</organism>
<keyword evidence="3 5" id="KW-0067">ATP-binding</keyword>
<evidence type="ECO:0000256" key="5">
    <source>
        <dbReference type="HAMAP-Rule" id="MF_01609"/>
    </source>
</evidence>
<dbReference type="InterPro" id="IPR006336">
    <property type="entry name" value="GCS2"/>
</dbReference>
<dbReference type="NCBIfam" id="NF010041">
    <property type="entry name" value="PRK13517.1-1"/>
    <property type="match status" value="1"/>
</dbReference>
<protein>
    <recommendedName>
        <fullName evidence="5">Putative glutamate--cysteine ligase 2</fullName>
        <ecNumber evidence="5">6.3.2.2</ecNumber>
    </recommendedName>
    <alternativeName>
        <fullName evidence="5">Gamma-glutamylcysteine synthetase 2</fullName>
        <shortName evidence="5">GCS 2</shortName>
        <shortName evidence="5">Gamma-GCS 2</shortName>
    </alternativeName>
</protein>
<dbReference type="InterPro" id="IPR050141">
    <property type="entry name" value="GCL_type2/YbdK_subfam"/>
</dbReference>
<gene>
    <name evidence="6" type="ORF">CNX65_26900</name>
</gene>
<reference evidence="6" key="1">
    <citation type="submission" date="2017-09" db="EMBL/GenBank/DDBJ databases">
        <title>Complete Genome Sequence of ansamitocin-producing Bacterium Actinosynnema pretiosum X47.</title>
        <authorList>
            <person name="Cao G."/>
            <person name="Zong G."/>
            <person name="Zhong C."/>
            <person name="Fu J."/>
        </authorList>
    </citation>
    <scope>NUCLEOTIDE SEQUENCE [LARGE SCALE GENOMIC DNA]</scope>
    <source>
        <strain evidence="6">X47</strain>
    </source>
</reference>
<dbReference type="RefSeq" id="WP_096496249.1">
    <property type="nucleotide sequence ID" value="NZ_CP023445.1"/>
</dbReference>
<comment type="similarity">
    <text evidence="5">Belongs to the glutamate--cysteine ligase type 2 family. YbdK subfamily.</text>
</comment>
<dbReference type="GO" id="GO:0042398">
    <property type="term" value="P:modified amino acid biosynthetic process"/>
    <property type="evidence" value="ECO:0007669"/>
    <property type="project" value="InterPro"/>
</dbReference>
<dbReference type="Pfam" id="PF04107">
    <property type="entry name" value="GCS2"/>
    <property type="match status" value="1"/>
</dbReference>
<dbReference type="PANTHER" id="PTHR36510:SF1">
    <property type="entry name" value="GLUTAMATE--CYSTEINE LIGASE 2-RELATED"/>
    <property type="match status" value="1"/>
</dbReference>
<dbReference type="KEGG" id="apre:CNX65_26900"/>
<name>A0A290ZBS0_9PSEU</name>
<dbReference type="PANTHER" id="PTHR36510">
    <property type="entry name" value="GLUTAMATE--CYSTEINE LIGASE 2-RELATED"/>
    <property type="match status" value="1"/>
</dbReference>
<evidence type="ECO:0000256" key="1">
    <source>
        <dbReference type="ARBA" id="ARBA00022598"/>
    </source>
</evidence>
<dbReference type="Proteomes" id="UP000218505">
    <property type="component" value="Chromosome"/>
</dbReference>
<proteinExistence type="inferred from homology"/>
<keyword evidence="2 5" id="KW-0547">Nucleotide-binding</keyword>
<sequence length="363" mass="38608">MTQPWTVGVEQEFLLVDPESRRPVPLAEAVAEHAGASFDVQRELTPFQIEVATPVCHSSAELAEQVLAGRRHLAKAARAAGGALLASAVPPLGMTGPPSITEDARYLRMQYTHRKMLAGQGVCGMHVHVGVPDRETAIRASNALRPWLPSLLALSANSPVEEGQDTGYASWRSIVWSRWPVGGPPPQFTNAGHYDALVSALVATEVVLDPAMVYWDVRPSTHVPTVEIRVADIPLTAKDAVVIAELVRAFVRTAADSAPTEPVNDVLLRAAYWRAARDGAEGQAIDPRTGALVPARDLLAELLAFGEDALRDAGAQDLVRGHLAAVAEHGGGAAKQRRAFLNGEADPADVVDLVLAETTADIA</sequence>
<dbReference type="GO" id="GO:0005524">
    <property type="term" value="F:ATP binding"/>
    <property type="evidence" value="ECO:0007669"/>
    <property type="project" value="UniProtKB-KW"/>
</dbReference>
<keyword evidence="7" id="KW-1185">Reference proteome</keyword>
<dbReference type="SUPFAM" id="SSF55931">
    <property type="entry name" value="Glutamine synthetase/guanido kinase"/>
    <property type="match status" value="1"/>
</dbReference>
<dbReference type="NCBIfam" id="TIGR02050">
    <property type="entry name" value="gshA_cyan_rel"/>
    <property type="match status" value="1"/>
</dbReference>
<dbReference type="HAMAP" id="MF_01609">
    <property type="entry name" value="Glu_cys_ligase_2"/>
    <property type="match status" value="1"/>
</dbReference>
<accession>A0A290ZBS0</accession>
<dbReference type="GO" id="GO:0004357">
    <property type="term" value="F:glutamate-cysteine ligase activity"/>
    <property type="evidence" value="ECO:0007669"/>
    <property type="project" value="UniProtKB-EC"/>
</dbReference>
<dbReference type="EMBL" id="CP023445">
    <property type="protein sequence ID" value="ATE56458.1"/>
    <property type="molecule type" value="Genomic_DNA"/>
</dbReference>
<evidence type="ECO:0000256" key="3">
    <source>
        <dbReference type="ARBA" id="ARBA00022840"/>
    </source>
</evidence>
<evidence type="ECO:0000313" key="6">
    <source>
        <dbReference type="EMBL" id="ATE56458.1"/>
    </source>
</evidence>